<reference evidence="1" key="1">
    <citation type="submission" date="2022-12" db="EMBL/GenBank/DDBJ databases">
        <title>Genome assemblies of Blomia tropicalis.</title>
        <authorList>
            <person name="Cui Y."/>
        </authorList>
    </citation>
    <scope>NUCLEOTIDE SEQUENCE</scope>
    <source>
        <tissue evidence="1">Adult mites</tissue>
    </source>
</reference>
<dbReference type="AlphaFoldDB" id="A0A9Q0M6Z5"/>
<dbReference type="EMBL" id="JAPWDV010000002">
    <property type="protein sequence ID" value="KAJ6219733.1"/>
    <property type="molecule type" value="Genomic_DNA"/>
</dbReference>
<organism evidence="1 2">
    <name type="scientific">Blomia tropicalis</name>
    <name type="common">Mite</name>
    <dbReference type="NCBI Taxonomy" id="40697"/>
    <lineage>
        <taxon>Eukaryota</taxon>
        <taxon>Metazoa</taxon>
        <taxon>Ecdysozoa</taxon>
        <taxon>Arthropoda</taxon>
        <taxon>Chelicerata</taxon>
        <taxon>Arachnida</taxon>
        <taxon>Acari</taxon>
        <taxon>Acariformes</taxon>
        <taxon>Sarcoptiformes</taxon>
        <taxon>Astigmata</taxon>
        <taxon>Glycyphagoidea</taxon>
        <taxon>Echimyopodidae</taxon>
        <taxon>Blomia</taxon>
    </lineage>
</organism>
<gene>
    <name evidence="1" type="ORF">RDWZM_005545</name>
</gene>
<comment type="caution">
    <text evidence="1">The sequence shown here is derived from an EMBL/GenBank/DDBJ whole genome shotgun (WGS) entry which is preliminary data.</text>
</comment>
<sequence>MTIYRIWVISLSNHKLIYSRHFPHVEKRDDFIFPIITYHDFLRSLFSSLGIEYQQQSKTNQTKEYHQSNATISNIDSIEYSSQLSRSSSSCSLSSVYSSSTIMSSIVGGGRFSTASGESNLDKMITSSTHSDLFNYLPLIVCRFMNNPPDMMSSMTSSVLIEEHQKQLAYVDLVLLVYEKNGYLFVCCPRLVSSFNMSAINDDQTYEQLLLEEDNISLSYSALQLISSTYFKEHKSIKHLELFISSSMPFGTLIKDKLKFDSTNFQQISKKKFSSSYSDIRNEGLIRLCFNEFVSTSFQNLGKILNQNETIFGSLTIDNQLKNIKDLSKAEVILSISNLGAFSFAKPINCDVTNISTLIFDLKHSKLDPFNIFHYRLKSMDEEIKHSSSTTTDSESANRNNGKVFSYRYIITRKVINPSNVGRNYLSTKNCHHVTLTLQLNSKFAMEELRFSYFLIKFSLNQGRAKNDIQTADSSISNLIVRESIRTNFGQVRSEGANFQWVIGQKVPKTGKMSLDFDLLINEDKIENMETICNFRFEQKFAYKLTSLKKGPNNFDEVRECQVKLSSKLLEPQINCSKLTLFTEIDRNQFGEINVNERKSDSSKISNVVLLEYRLNSFEYRLFPELHPISNLQ</sequence>
<name>A0A9Q0M6Z5_BLOTA</name>
<accession>A0A9Q0M6Z5</accession>
<evidence type="ECO:0000313" key="2">
    <source>
        <dbReference type="Proteomes" id="UP001142055"/>
    </source>
</evidence>
<dbReference type="Proteomes" id="UP001142055">
    <property type="component" value="Chromosome 2"/>
</dbReference>
<keyword evidence="2" id="KW-1185">Reference proteome</keyword>
<evidence type="ECO:0000313" key="1">
    <source>
        <dbReference type="EMBL" id="KAJ6219733.1"/>
    </source>
</evidence>
<protein>
    <submittedName>
        <fullName evidence="1">Uncharacterized protein</fullName>
    </submittedName>
</protein>
<proteinExistence type="predicted"/>